<keyword evidence="2" id="KW-0276">Fatty acid metabolism</keyword>
<dbReference type="PANTHER" id="PTHR43602:SF1">
    <property type="entry name" value="ENOYL-COA HYDRATASE DOMAIN-CONTAINING PROTEIN 3, MITOCHONDRIAL"/>
    <property type="match status" value="1"/>
</dbReference>
<dbReference type="InterPro" id="IPR029045">
    <property type="entry name" value="ClpP/crotonase-like_dom_sf"/>
</dbReference>
<dbReference type="PANTHER" id="PTHR43602">
    <property type="match status" value="1"/>
</dbReference>
<dbReference type="RefSeq" id="WP_092679457.1">
    <property type="nucleotide sequence ID" value="NZ_FNMZ01000001.1"/>
</dbReference>
<proteinExistence type="inferred from homology"/>
<keyword evidence="8" id="KW-1185">Reference proteome</keyword>
<dbReference type="STRING" id="356660.SAMN05444336_101405"/>
<dbReference type="AlphaFoldDB" id="A0A1H2RP53"/>
<comment type="function">
    <text evidence="5">May play a role in fatty acid biosynthesis and insulin sensitivity.</text>
</comment>
<evidence type="ECO:0000313" key="7">
    <source>
        <dbReference type="EMBL" id="SDW20544.1"/>
    </source>
</evidence>
<evidence type="ECO:0000256" key="6">
    <source>
        <dbReference type="ARBA" id="ARBA00040545"/>
    </source>
</evidence>
<sequence length="270" mass="28544">MTDAAARTDAEDLVLREDIDGVARLTLNAPARINPLSEAMLARLQGELDALSVDASVRAVVLRGAGKAFCAGHDLKEMQAARQAPDGGRAYYNALFAQCGRMMTSITRLPQPVIAEVHGIATAAGCQLVATCDMAVAADSTRFGVNGVNIGLFCSTPMVALTRNVPAKHAFEMLTTGEFISAARAAEIGLINRAVPDGEQGAAAMDLAARVAGKLGVAVRTGKMAFYAQAEMGLEAAYAYTGRVMAENMVHRDTAEGVQAFLEKREPDWR</sequence>
<dbReference type="Pfam" id="PF00378">
    <property type="entry name" value="ECH_1"/>
    <property type="match status" value="1"/>
</dbReference>
<protein>
    <recommendedName>
        <fullName evidence="6">Enoyl-CoA hydratase domain-containing protein 3, mitochondrial</fullName>
    </recommendedName>
</protein>
<evidence type="ECO:0000256" key="4">
    <source>
        <dbReference type="ARBA" id="ARBA00023098"/>
    </source>
</evidence>
<dbReference type="OrthoDB" id="9795613at2"/>
<dbReference type="CDD" id="cd06558">
    <property type="entry name" value="crotonase-like"/>
    <property type="match status" value="1"/>
</dbReference>
<evidence type="ECO:0000256" key="5">
    <source>
        <dbReference type="ARBA" id="ARBA00037410"/>
    </source>
</evidence>
<dbReference type="GO" id="GO:0006631">
    <property type="term" value="P:fatty acid metabolic process"/>
    <property type="evidence" value="ECO:0007669"/>
    <property type="project" value="UniProtKB-KW"/>
</dbReference>
<keyword evidence="4" id="KW-0443">Lipid metabolism</keyword>
<reference evidence="7 8" key="1">
    <citation type="submission" date="2016-10" db="EMBL/GenBank/DDBJ databases">
        <authorList>
            <person name="de Groot N.N."/>
        </authorList>
    </citation>
    <scope>NUCLEOTIDE SEQUENCE [LARGE SCALE GENOMIC DNA]</scope>
    <source>
        <strain evidence="7 8">DSM 17890</strain>
    </source>
</reference>
<dbReference type="InterPro" id="IPR001753">
    <property type="entry name" value="Enoyl-CoA_hydra/iso"/>
</dbReference>
<dbReference type="InterPro" id="IPR052377">
    <property type="entry name" value="Mitochondrial_ECH-domain"/>
</dbReference>
<dbReference type="Proteomes" id="UP000199118">
    <property type="component" value="Unassembled WGS sequence"/>
</dbReference>
<evidence type="ECO:0000313" key="8">
    <source>
        <dbReference type="Proteomes" id="UP000199118"/>
    </source>
</evidence>
<name>A0A1H2RP53_9RHOB</name>
<dbReference type="SUPFAM" id="SSF52096">
    <property type="entry name" value="ClpP/crotonase"/>
    <property type="match status" value="1"/>
</dbReference>
<dbReference type="GO" id="GO:0016836">
    <property type="term" value="F:hydro-lyase activity"/>
    <property type="evidence" value="ECO:0007669"/>
    <property type="project" value="TreeGrafter"/>
</dbReference>
<dbReference type="NCBIfam" id="NF006008">
    <property type="entry name" value="PRK08139.1"/>
    <property type="match status" value="1"/>
</dbReference>
<evidence type="ECO:0000256" key="2">
    <source>
        <dbReference type="ARBA" id="ARBA00022832"/>
    </source>
</evidence>
<keyword evidence="3" id="KW-0809">Transit peptide</keyword>
<dbReference type="EMBL" id="FNMZ01000001">
    <property type="protein sequence ID" value="SDW20544.1"/>
    <property type="molecule type" value="Genomic_DNA"/>
</dbReference>
<accession>A0A1H2RP53</accession>
<dbReference type="Gene3D" id="3.90.226.10">
    <property type="entry name" value="2-enoyl-CoA Hydratase, Chain A, domain 1"/>
    <property type="match status" value="1"/>
</dbReference>
<evidence type="ECO:0000256" key="3">
    <source>
        <dbReference type="ARBA" id="ARBA00022946"/>
    </source>
</evidence>
<dbReference type="InterPro" id="IPR014748">
    <property type="entry name" value="Enoyl-CoA_hydra_C"/>
</dbReference>
<organism evidence="7 8">
    <name type="scientific">Albimonas donghaensis</name>
    <dbReference type="NCBI Taxonomy" id="356660"/>
    <lineage>
        <taxon>Bacteria</taxon>
        <taxon>Pseudomonadati</taxon>
        <taxon>Pseudomonadota</taxon>
        <taxon>Alphaproteobacteria</taxon>
        <taxon>Rhodobacterales</taxon>
        <taxon>Paracoccaceae</taxon>
        <taxon>Albimonas</taxon>
    </lineage>
</organism>
<gene>
    <name evidence="7" type="ORF">SAMN05444336_101405</name>
</gene>
<comment type="similarity">
    <text evidence="1">Belongs to the enoyl-CoA hydratase/isomerase family.</text>
</comment>
<dbReference type="Gene3D" id="1.10.12.10">
    <property type="entry name" value="Lyase 2-enoyl-coa Hydratase, Chain A, domain 2"/>
    <property type="match status" value="1"/>
</dbReference>
<evidence type="ECO:0000256" key="1">
    <source>
        <dbReference type="ARBA" id="ARBA00005254"/>
    </source>
</evidence>